<evidence type="ECO:0000313" key="2">
    <source>
        <dbReference type="Proteomes" id="UP001432322"/>
    </source>
</evidence>
<accession>A0AAV5WLV9</accession>
<dbReference type="PANTHER" id="PTHR10492">
    <property type="match status" value="1"/>
</dbReference>
<protein>
    <recommendedName>
        <fullName evidence="3">ATP-dependent DNA helicase</fullName>
    </recommendedName>
</protein>
<proteinExistence type="predicted"/>
<sequence>MSAHHFTHPDELATLVVHSPDDVIDFVCGPDRTPEQIARSAVLCELSRDVDRYNDEILDRLPGGRRVYRGVDQPHASSDHCILKHTKRETPFGIPPYSLQLKMGAIVFLLTSIDASIGLYKRVHLQVVLLDDITITCARIGLNGDQSTVELHKIQFDCGSFYRNQFPIRLAYVMSMNEAKYLSFDRLGLIISNRIFAHRAYIVAMMRFTRKENIRVCSAKTMRAEVWQEDDEGYGSPI</sequence>
<reference evidence="1" key="1">
    <citation type="submission" date="2023-10" db="EMBL/GenBank/DDBJ databases">
        <title>Genome assembly of Pristionchus species.</title>
        <authorList>
            <person name="Yoshida K."/>
            <person name="Sommer R.J."/>
        </authorList>
    </citation>
    <scope>NUCLEOTIDE SEQUENCE</scope>
    <source>
        <strain evidence="1">RS5133</strain>
    </source>
</reference>
<organism evidence="1 2">
    <name type="scientific">Pristionchus fissidentatus</name>
    <dbReference type="NCBI Taxonomy" id="1538716"/>
    <lineage>
        <taxon>Eukaryota</taxon>
        <taxon>Metazoa</taxon>
        <taxon>Ecdysozoa</taxon>
        <taxon>Nematoda</taxon>
        <taxon>Chromadorea</taxon>
        <taxon>Rhabditida</taxon>
        <taxon>Rhabditina</taxon>
        <taxon>Diplogasteromorpha</taxon>
        <taxon>Diplogasteroidea</taxon>
        <taxon>Neodiplogasteridae</taxon>
        <taxon>Pristionchus</taxon>
    </lineage>
</organism>
<evidence type="ECO:0008006" key="3">
    <source>
        <dbReference type="Google" id="ProtNLM"/>
    </source>
</evidence>
<dbReference type="InterPro" id="IPR027417">
    <property type="entry name" value="P-loop_NTPase"/>
</dbReference>
<dbReference type="Proteomes" id="UP001432322">
    <property type="component" value="Unassembled WGS sequence"/>
</dbReference>
<keyword evidence="2" id="KW-1185">Reference proteome</keyword>
<name>A0AAV5WLV9_9BILA</name>
<dbReference type="AlphaFoldDB" id="A0AAV5WLV9"/>
<evidence type="ECO:0000313" key="1">
    <source>
        <dbReference type="EMBL" id="GMT30759.1"/>
    </source>
</evidence>
<dbReference type="EMBL" id="BTSY01000005">
    <property type="protein sequence ID" value="GMT30759.1"/>
    <property type="molecule type" value="Genomic_DNA"/>
</dbReference>
<dbReference type="SUPFAM" id="SSF52540">
    <property type="entry name" value="P-loop containing nucleoside triphosphate hydrolases"/>
    <property type="match status" value="1"/>
</dbReference>
<comment type="caution">
    <text evidence="1">The sequence shown here is derived from an EMBL/GenBank/DDBJ whole genome shotgun (WGS) entry which is preliminary data.</text>
</comment>
<gene>
    <name evidence="1" type="ORF">PFISCL1PPCAC_22056</name>
</gene>